<keyword evidence="5 10" id="KW-0547">Nucleotide-binding</keyword>
<gene>
    <name evidence="10" type="primary">engB</name>
    <name evidence="12" type="ORF">FHQ18_03470</name>
</gene>
<evidence type="ECO:0000256" key="7">
    <source>
        <dbReference type="ARBA" id="ARBA00023134"/>
    </source>
</evidence>
<dbReference type="InterPro" id="IPR019987">
    <property type="entry name" value="GTP-bd_ribosome_bio_YsxC"/>
</dbReference>
<name>A0A5A8F8U0_9BACT</name>
<dbReference type="SUPFAM" id="SSF52540">
    <property type="entry name" value="P-loop containing nucleoside triphosphate hydrolases"/>
    <property type="match status" value="1"/>
</dbReference>
<comment type="function">
    <text evidence="10">Necessary for normal cell division and for the maintenance of normal septation.</text>
</comment>
<evidence type="ECO:0000256" key="5">
    <source>
        <dbReference type="ARBA" id="ARBA00022741"/>
    </source>
</evidence>
<evidence type="ECO:0000256" key="2">
    <source>
        <dbReference type="ARBA" id="ARBA00009638"/>
    </source>
</evidence>
<dbReference type="PANTHER" id="PTHR11649">
    <property type="entry name" value="MSS1/TRME-RELATED GTP-BINDING PROTEIN"/>
    <property type="match status" value="1"/>
</dbReference>
<dbReference type="GO" id="GO:0046872">
    <property type="term" value="F:metal ion binding"/>
    <property type="evidence" value="ECO:0007669"/>
    <property type="project" value="UniProtKB-KW"/>
</dbReference>
<dbReference type="RefSeq" id="WP_149265780.1">
    <property type="nucleotide sequence ID" value="NZ_VFJB01000003.1"/>
</dbReference>
<dbReference type="GO" id="GO:0005829">
    <property type="term" value="C:cytosol"/>
    <property type="evidence" value="ECO:0007669"/>
    <property type="project" value="TreeGrafter"/>
</dbReference>
<protein>
    <recommendedName>
        <fullName evidence="10">Probable GTP-binding protein EngB</fullName>
    </recommendedName>
</protein>
<sequence length="191" mass="22201">MKAEFIKSAFFEKDYPDTELPEIAFVGRSNVGKSSMINTLTNRKKLVKVSQKPGKTRAINFFNINDKIIFVDLPGYGYAKVSKKEREKWKFIIETYLLKRKQLKCVVLIIDIRIGPTEYDMMMLEWLEAYSIDTVIALTKSDKLSNNKIAKQKREIAVKLGMDEDRFVIFSSITRRGRDELLQIIEEKAFS</sequence>
<proteinExistence type="inferred from homology"/>
<dbReference type="GO" id="GO:0005525">
    <property type="term" value="F:GTP binding"/>
    <property type="evidence" value="ECO:0007669"/>
    <property type="project" value="UniProtKB-UniRule"/>
</dbReference>
<accession>A0A5A8F8U0</accession>
<evidence type="ECO:0000313" key="12">
    <source>
        <dbReference type="EMBL" id="KAA0259022.1"/>
    </source>
</evidence>
<dbReference type="HAMAP" id="MF_00321">
    <property type="entry name" value="GTPase_EngB"/>
    <property type="match status" value="1"/>
</dbReference>
<evidence type="ECO:0000313" key="13">
    <source>
        <dbReference type="Proteomes" id="UP000322876"/>
    </source>
</evidence>
<comment type="caution">
    <text evidence="12">The sequence shown here is derived from an EMBL/GenBank/DDBJ whole genome shotgun (WGS) entry which is preliminary data.</text>
</comment>
<keyword evidence="3 10" id="KW-0132">Cell division</keyword>
<keyword evidence="4" id="KW-0479">Metal-binding</keyword>
<dbReference type="PROSITE" id="PS51706">
    <property type="entry name" value="G_ENGB"/>
    <property type="match status" value="1"/>
</dbReference>
<evidence type="ECO:0000256" key="10">
    <source>
        <dbReference type="HAMAP-Rule" id="MF_00321"/>
    </source>
</evidence>
<evidence type="ECO:0000259" key="11">
    <source>
        <dbReference type="PROSITE" id="PS51706"/>
    </source>
</evidence>
<keyword evidence="8 10" id="KW-0717">Septation</keyword>
<evidence type="ECO:0000256" key="9">
    <source>
        <dbReference type="ARBA" id="ARBA00023306"/>
    </source>
</evidence>
<organism evidence="12 13">
    <name type="scientific">Deferribacter autotrophicus</name>
    <dbReference type="NCBI Taxonomy" id="500465"/>
    <lineage>
        <taxon>Bacteria</taxon>
        <taxon>Pseudomonadati</taxon>
        <taxon>Deferribacterota</taxon>
        <taxon>Deferribacteres</taxon>
        <taxon>Deferribacterales</taxon>
        <taxon>Deferribacteraceae</taxon>
        <taxon>Deferribacter</taxon>
    </lineage>
</organism>
<dbReference type="CDD" id="cd01876">
    <property type="entry name" value="YihA_EngB"/>
    <property type="match status" value="1"/>
</dbReference>
<dbReference type="Pfam" id="PF01926">
    <property type="entry name" value="MMR_HSR1"/>
    <property type="match status" value="1"/>
</dbReference>
<keyword evidence="7 10" id="KW-0342">GTP-binding</keyword>
<dbReference type="PANTHER" id="PTHR11649:SF13">
    <property type="entry name" value="ENGB-TYPE G DOMAIN-CONTAINING PROTEIN"/>
    <property type="match status" value="1"/>
</dbReference>
<evidence type="ECO:0000256" key="8">
    <source>
        <dbReference type="ARBA" id="ARBA00023210"/>
    </source>
</evidence>
<keyword evidence="13" id="KW-1185">Reference proteome</keyword>
<evidence type="ECO:0000256" key="3">
    <source>
        <dbReference type="ARBA" id="ARBA00022618"/>
    </source>
</evidence>
<dbReference type="FunFam" id="3.40.50.300:FF:000098">
    <property type="entry name" value="Probable GTP-binding protein EngB"/>
    <property type="match status" value="1"/>
</dbReference>
<keyword evidence="6" id="KW-0460">Magnesium</keyword>
<evidence type="ECO:0000256" key="1">
    <source>
        <dbReference type="ARBA" id="ARBA00001946"/>
    </source>
</evidence>
<evidence type="ECO:0000256" key="6">
    <source>
        <dbReference type="ARBA" id="ARBA00022842"/>
    </source>
</evidence>
<evidence type="ECO:0000256" key="4">
    <source>
        <dbReference type="ARBA" id="ARBA00022723"/>
    </source>
</evidence>
<dbReference type="InterPro" id="IPR006073">
    <property type="entry name" value="GTP-bd"/>
</dbReference>
<reference evidence="12 13" key="1">
    <citation type="submission" date="2019-06" db="EMBL/GenBank/DDBJ databases">
        <title>Genomic insights into carbon and energy metabolism of Deferribacter autotrophicus revealed new metabolic traits in the phylum Deferribacteres.</title>
        <authorList>
            <person name="Slobodkin A.I."/>
            <person name="Slobodkina G.B."/>
            <person name="Allioux M."/>
            <person name="Alain K."/>
            <person name="Jebbar M."/>
            <person name="Shadrin V."/>
            <person name="Kublanov I.V."/>
            <person name="Toshchakov S.V."/>
            <person name="Bonch-Osmolovskaya E.A."/>
        </authorList>
    </citation>
    <scope>NUCLEOTIDE SEQUENCE [LARGE SCALE GENOMIC DNA]</scope>
    <source>
        <strain evidence="12 13">SL50</strain>
    </source>
</reference>
<dbReference type="InterPro" id="IPR027417">
    <property type="entry name" value="P-loop_NTPase"/>
</dbReference>
<dbReference type="NCBIfam" id="TIGR03598">
    <property type="entry name" value="GTPase_YsxC"/>
    <property type="match status" value="1"/>
</dbReference>
<dbReference type="OrthoDB" id="9804921at2"/>
<dbReference type="AlphaFoldDB" id="A0A5A8F8U0"/>
<comment type="similarity">
    <text evidence="2 10">Belongs to the TRAFAC class TrmE-Era-EngA-EngB-Septin-like GTPase superfamily. EngB GTPase family.</text>
</comment>
<dbReference type="Gene3D" id="3.40.50.300">
    <property type="entry name" value="P-loop containing nucleotide triphosphate hydrolases"/>
    <property type="match status" value="1"/>
</dbReference>
<dbReference type="Proteomes" id="UP000322876">
    <property type="component" value="Unassembled WGS sequence"/>
</dbReference>
<comment type="cofactor">
    <cofactor evidence="1">
        <name>Mg(2+)</name>
        <dbReference type="ChEBI" id="CHEBI:18420"/>
    </cofactor>
</comment>
<keyword evidence="9 10" id="KW-0131">Cell cycle</keyword>
<dbReference type="GO" id="GO:0000917">
    <property type="term" value="P:division septum assembly"/>
    <property type="evidence" value="ECO:0007669"/>
    <property type="project" value="UniProtKB-KW"/>
</dbReference>
<dbReference type="InterPro" id="IPR030393">
    <property type="entry name" value="G_ENGB_dom"/>
</dbReference>
<feature type="domain" description="EngB-type G" evidence="11">
    <location>
        <begin position="19"/>
        <end position="191"/>
    </location>
</feature>
<dbReference type="EMBL" id="VFJB01000003">
    <property type="protein sequence ID" value="KAA0259022.1"/>
    <property type="molecule type" value="Genomic_DNA"/>
</dbReference>